<accession>A0ACC3AGQ3</accession>
<sequence length="399" mass="44238">MGGGPDKETLVVIWANELKHLTDDIQRRFPYIDVIFHQLGKPQGGKQMGGIPYAFDAIPEELWRKATLLVTLGSLPPKPDLVPNLKYIHLLSAGIDHFANHPMFTDTDIPISTSSGIHGPPITEWILLTTLALHKNYDIMYENQKQHKWESGRIGLRQAWDWEGKTVGIMGYGSIGRQVARVYSAMGSRIHAYTASPRSTPESRHHTGYQLPNVGDPDGTIPDAWYSGTDKPSLHTFLASGLDMLVISVPLTSATRGLISDAEIDVLYHDSLEKSKQATSPDSQASDDNVRLPDNEGCTLVNISRGPIVDTSALLRALHPNHTPDSGRKLFGACLDVTDPEPLPENHELWDCPKVIITPHISALGREYVDRGFGVLIENLGRRERGEKMVNIVQRKRGY</sequence>
<organism evidence="1 2">
    <name type="scientific">Neophaeococcomyces mojaviensis</name>
    <dbReference type="NCBI Taxonomy" id="3383035"/>
    <lineage>
        <taxon>Eukaryota</taxon>
        <taxon>Fungi</taxon>
        <taxon>Dikarya</taxon>
        <taxon>Ascomycota</taxon>
        <taxon>Pezizomycotina</taxon>
        <taxon>Eurotiomycetes</taxon>
        <taxon>Chaetothyriomycetidae</taxon>
        <taxon>Chaetothyriales</taxon>
        <taxon>Chaetothyriales incertae sedis</taxon>
        <taxon>Neophaeococcomyces</taxon>
    </lineage>
</organism>
<evidence type="ECO:0000313" key="2">
    <source>
        <dbReference type="Proteomes" id="UP001172386"/>
    </source>
</evidence>
<reference evidence="1" key="1">
    <citation type="submission" date="2022-10" db="EMBL/GenBank/DDBJ databases">
        <title>Culturing micro-colonial fungi from biological soil crusts in the Mojave desert and describing Neophaeococcomyces mojavensis, and introducing the new genera and species Taxawa tesnikishii.</title>
        <authorList>
            <person name="Kurbessoian T."/>
            <person name="Stajich J.E."/>
        </authorList>
    </citation>
    <scope>NUCLEOTIDE SEQUENCE</scope>
    <source>
        <strain evidence="1">JES_112</strain>
    </source>
</reference>
<protein>
    <submittedName>
        <fullName evidence="1">Uncharacterized protein</fullName>
    </submittedName>
</protein>
<dbReference type="Proteomes" id="UP001172386">
    <property type="component" value="Unassembled WGS sequence"/>
</dbReference>
<evidence type="ECO:0000313" key="1">
    <source>
        <dbReference type="EMBL" id="KAJ9662091.1"/>
    </source>
</evidence>
<proteinExistence type="predicted"/>
<comment type="caution">
    <text evidence="1">The sequence shown here is derived from an EMBL/GenBank/DDBJ whole genome shotgun (WGS) entry which is preliminary data.</text>
</comment>
<name>A0ACC3AGQ3_9EURO</name>
<keyword evidence="2" id="KW-1185">Reference proteome</keyword>
<dbReference type="EMBL" id="JAPDRQ010000018">
    <property type="protein sequence ID" value="KAJ9662091.1"/>
    <property type="molecule type" value="Genomic_DNA"/>
</dbReference>
<gene>
    <name evidence="1" type="ORF">H2198_001633</name>
</gene>